<feature type="compositionally biased region" description="Low complexity" evidence="1">
    <location>
        <begin position="270"/>
        <end position="295"/>
    </location>
</feature>
<dbReference type="InterPro" id="IPR007730">
    <property type="entry name" value="SPOR-like_dom"/>
</dbReference>
<dbReference type="InterPro" id="IPR036680">
    <property type="entry name" value="SPOR-like_sf"/>
</dbReference>
<dbReference type="Gene3D" id="3.30.70.1070">
    <property type="entry name" value="Sporulation related repeat"/>
    <property type="match status" value="1"/>
</dbReference>
<sequence>MSTTTTANRTRIWAFAITTALASTTLAGCAGKVAPSSAMSAEQARVALAKGKDPRAVESAQAAVLASPRDAQNRALLGAAYIQSGRFGSAETALGDAVKLGDTSARTVLAYALTQIAAGHNESALQTIDQYKASLDPANYGLAMVLAGRPKEGIDVLGRALRSGENTAKIRQNLAYSFALTGDWRTARLIAAQDLPANQLGQRLGEWAVLTNPQMAQQRIASLLGVKLANDPGQPAELALANFPSTQMLADEAATQNAAPASASRPVELASASTAELPPEAPAPSASNTSSAPTVALTLPPVEPRPASAAPIATGGKFAVNEVVEPVPQAIAKPAAKIAITHPNRTKSAANAKAKKFLAAFERKEGNFNIQLGSYFSQDDAEWAWKNFHRLHPELKGSDKVITKAVVKGKTYYRVAAGGFARNSARQMCSIVKSKGGDCFAYAGTRVLPGAISNGTQVASR</sequence>
<evidence type="ECO:0000256" key="2">
    <source>
        <dbReference type="SAM" id="SignalP"/>
    </source>
</evidence>
<dbReference type="SUPFAM" id="SSF110997">
    <property type="entry name" value="Sporulation related repeat"/>
    <property type="match status" value="1"/>
</dbReference>
<protein>
    <submittedName>
        <fullName evidence="4">SPOR domain-containing protein</fullName>
    </submittedName>
</protein>
<reference evidence="4 5" key="1">
    <citation type="submission" date="2019-12" db="EMBL/GenBank/DDBJ databases">
        <title>Genomic-based taxomic classification of the family Erythrobacteraceae.</title>
        <authorList>
            <person name="Xu L."/>
        </authorList>
    </citation>
    <scope>NUCLEOTIDE SEQUENCE [LARGE SCALE GENOMIC DNA]</scope>
    <source>
        <strain evidence="4 5">KEMB 9005-328</strain>
    </source>
</reference>
<evidence type="ECO:0000313" key="4">
    <source>
        <dbReference type="EMBL" id="MXP29961.1"/>
    </source>
</evidence>
<feature type="domain" description="SPOR" evidence="3">
    <location>
        <begin position="365"/>
        <end position="441"/>
    </location>
</feature>
<feature type="compositionally biased region" description="Low complexity" evidence="1">
    <location>
        <begin position="253"/>
        <end position="263"/>
    </location>
</feature>
<keyword evidence="2" id="KW-0732">Signal</keyword>
<keyword evidence="5" id="KW-1185">Reference proteome</keyword>
<gene>
    <name evidence="4" type="ORF">GRI58_14210</name>
</gene>
<dbReference type="InterPro" id="IPR011990">
    <property type="entry name" value="TPR-like_helical_dom_sf"/>
</dbReference>
<feature type="chain" id="PRO_5032850983" evidence="2">
    <location>
        <begin position="23"/>
        <end position="461"/>
    </location>
</feature>
<evidence type="ECO:0000313" key="5">
    <source>
        <dbReference type="Proteomes" id="UP000439780"/>
    </source>
</evidence>
<accession>A0A845AM52</accession>
<dbReference type="Proteomes" id="UP000439780">
    <property type="component" value="Unassembled WGS sequence"/>
</dbReference>
<dbReference type="OrthoDB" id="7388953at2"/>
<dbReference type="SUPFAM" id="SSF48452">
    <property type="entry name" value="TPR-like"/>
    <property type="match status" value="1"/>
</dbReference>
<dbReference type="GO" id="GO:0042834">
    <property type="term" value="F:peptidoglycan binding"/>
    <property type="evidence" value="ECO:0007669"/>
    <property type="project" value="InterPro"/>
</dbReference>
<proteinExistence type="predicted"/>
<comment type="caution">
    <text evidence="4">The sequence shown here is derived from an EMBL/GenBank/DDBJ whole genome shotgun (WGS) entry which is preliminary data.</text>
</comment>
<dbReference type="EMBL" id="WTYA01000013">
    <property type="protein sequence ID" value="MXP29961.1"/>
    <property type="molecule type" value="Genomic_DNA"/>
</dbReference>
<evidence type="ECO:0000259" key="3">
    <source>
        <dbReference type="Pfam" id="PF05036"/>
    </source>
</evidence>
<feature type="signal peptide" evidence="2">
    <location>
        <begin position="1"/>
        <end position="22"/>
    </location>
</feature>
<organism evidence="4 5">
    <name type="scientific">Qipengyuania algicida</name>
    <dbReference type="NCBI Taxonomy" id="1836209"/>
    <lineage>
        <taxon>Bacteria</taxon>
        <taxon>Pseudomonadati</taxon>
        <taxon>Pseudomonadota</taxon>
        <taxon>Alphaproteobacteria</taxon>
        <taxon>Sphingomonadales</taxon>
        <taxon>Erythrobacteraceae</taxon>
        <taxon>Qipengyuania</taxon>
    </lineage>
</organism>
<feature type="region of interest" description="Disordered" evidence="1">
    <location>
        <begin position="252"/>
        <end position="295"/>
    </location>
</feature>
<evidence type="ECO:0000256" key="1">
    <source>
        <dbReference type="SAM" id="MobiDB-lite"/>
    </source>
</evidence>
<dbReference type="Pfam" id="PF05036">
    <property type="entry name" value="SPOR"/>
    <property type="match status" value="1"/>
</dbReference>
<dbReference type="AlphaFoldDB" id="A0A845AM52"/>
<name>A0A845AM52_9SPHN</name>
<dbReference type="Gene3D" id="1.25.40.10">
    <property type="entry name" value="Tetratricopeptide repeat domain"/>
    <property type="match status" value="1"/>
</dbReference>
<dbReference type="RefSeq" id="WP_160754261.1">
    <property type="nucleotide sequence ID" value="NZ_WTYA01000013.1"/>
</dbReference>